<dbReference type="Pfam" id="PF00710">
    <property type="entry name" value="Asparaginase"/>
    <property type="match status" value="1"/>
</dbReference>
<evidence type="ECO:0000256" key="4">
    <source>
        <dbReference type="PROSITE-ProRule" id="PRU10099"/>
    </source>
</evidence>
<reference evidence="6 7" key="1">
    <citation type="submission" date="2020-08" db="EMBL/GenBank/DDBJ databases">
        <title>Cohnella phylogeny.</title>
        <authorList>
            <person name="Dunlap C."/>
        </authorList>
    </citation>
    <scope>NUCLEOTIDE SEQUENCE [LARGE SCALE GENOMIC DNA]</scope>
    <source>
        <strain evidence="6 7">DSM 28246</strain>
    </source>
</reference>
<dbReference type="EMBL" id="JACJVP010000005">
    <property type="protein sequence ID" value="MBB6669825.1"/>
    <property type="molecule type" value="Genomic_DNA"/>
</dbReference>
<feature type="domain" description="L-asparaginase N-terminal" evidence="5">
    <location>
        <begin position="3"/>
        <end position="196"/>
    </location>
</feature>
<dbReference type="Proteomes" id="UP000547209">
    <property type="component" value="Unassembled WGS sequence"/>
</dbReference>
<dbReference type="SMART" id="SM00870">
    <property type="entry name" value="Asparaginase"/>
    <property type="match status" value="1"/>
</dbReference>
<keyword evidence="7" id="KW-1185">Reference proteome</keyword>
<protein>
    <recommendedName>
        <fullName evidence="2">asparaginase</fullName>
        <ecNumber evidence="2">3.5.1.1</ecNumber>
    </recommendedName>
</protein>
<dbReference type="PIRSF" id="PIRSF001220">
    <property type="entry name" value="L-ASNase_gatD"/>
    <property type="match status" value="1"/>
</dbReference>
<dbReference type="InterPro" id="IPR027473">
    <property type="entry name" value="L-asparaginase_C"/>
</dbReference>
<dbReference type="SUPFAM" id="SSF53774">
    <property type="entry name" value="Glutaminase/Asparaginase"/>
    <property type="match status" value="1"/>
</dbReference>
<dbReference type="AlphaFoldDB" id="A0A7X0RP49"/>
<dbReference type="Gene3D" id="3.40.50.40">
    <property type="match status" value="1"/>
</dbReference>
<name>A0A7X0RP49_9BACL</name>
<evidence type="ECO:0000256" key="1">
    <source>
        <dbReference type="ARBA" id="ARBA00010518"/>
    </source>
</evidence>
<evidence type="ECO:0000256" key="2">
    <source>
        <dbReference type="ARBA" id="ARBA00012920"/>
    </source>
</evidence>
<dbReference type="PIRSF" id="PIRSF500176">
    <property type="entry name" value="L_ASNase"/>
    <property type="match status" value="1"/>
</dbReference>
<proteinExistence type="inferred from homology"/>
<organism evidence="6 7">
    <name type="scientific">Cohnella nanjingensis</name>
    <dbReference type="NCBI Taxonomy" id="1387779"/>
    <lineage>
        <taxon>Bacteria</taxon>
        <taxon>Bacillati</taxon>
        <taxon>Bacillota</taxon>
        <taxon>Bacilli</taxon>
        <taxon>Bacillales</taxon>
        <taxon>Paenibacillaceae</taxon>
        <taxon>Cohnella</taxon>
    </lineage>
</organism>
<feature type="active site" evidence="4">
    <location>
        <position position="12"/>
    </location>
</feature>
<dbReference type="RefSeq" id="WP_185141273.1">
    <property type="nucleotide sequence ID" value="NZ_JACJVP010000005.1"/>
</dbReference>
<evidence type="ECO:0000313" key="7">
    <source>
        <dbReference type="Proteomes" id="UP000547209"/>
    </source>
</evidence>
<dbReference type="GO" id="GO:0004067">
    <property type="term" value="F:asparaginase activity"/>
    <property type="evidence" value="ECO:0007669"/>
    <property type="project" value="UniProtKB-UniRule"/>
</dbReference>
<comment type="caution">
    <text evidence="6">The sequence shown here is derived from an EMBL/GenBank/DDBJ whole genome shotgun (WGS) entry which is preliminary data.</text>
</comment>
<evidence type="ECO:0000256" key="3">
    <source>
        <dbReference type="PIRSR" id="PIRSR001220-1"/>
    </source>
</evidence>
<dbReference type="InterPro" id="IPR006034">
    <property type="entry name" value="Asparaginase/glutaminase-like"/>
</dbReference>
<dbReference type="PROSITE" id="PS51732">
    <property type="entry name" value="ASN_GLN_ASE_3"/>
    <property type="match status" value="1"/>
</dbReference>
<dbReference type="GO" id="GO:0006520">
    <property type="term" value="P:amino acid metabolic process"/>
    <property type="evidence" value="ECO:0007669"/>
    <property type="project" value="InterPro"/>
</dbReference>
<evidence type="ECO:0000313" key="6">
    <source>
        <dbReference type="EMBL" id="MBB6669825.1"/>
    </source>
</evidence>
<dbReference type="InterPro" id="IPR020827">
    <property type="entry name" value="Asparaginase/glutaminase_AS1"/>
</dbReference>
<dbReference type="PANTHER" id="PTHR11707:SF28">
    <property type="entry name" value="60 KDA LYSOPHOSPHOLIPASE"/>
    <property type="match status" value="1"/>
</dbReference>
<dbReference type="InterPro" id="IPR037152">
    <property type="entry name" value="L-asparaginase_N_sf"/>
</dbReference>
<gene>
    <name evidence="6" type="ORF">H7C19_03885</name>
</gene>
<dbReference type="PRINTS" id="PR00139">
    <property type="entry name" value="ASNGLNASE"/>
</dbReference>
<dbReference type="PANTHER" id="PTHR11707">
    <property type="entry name" value="L-ASPARAGINASE"/>
    <property type="match status" value="1"/>
</dbReference>
<sequence>MDKILVVFTGGTIGSRKGDRGIDVNEAGSYFLIEQYERLENNRGIAFEAVQPYNILSENLVPEDWARLTAAIRSADPGAYAGVIVTHGSDTLAYSSAMLAYLLCDASVPIVVTASNYPLDDARSNGLRNFAASADFILDQALSGVFTVFGNDRGESVVYLGTRITQALPFTDQFDCTYDAPYGTMTDGRFVWNDHPVNPSPETLRKRAPVAAPHWAIGDAMPPVLYIKPYPGIDYGVYDFSRRAPRAVLHDLYHSGTACTREAAGRSLARFIADCRAHRTDVFLVPMRDPAGDVYASSNSLTEAGGIAIENMSAEAALMKLMLACANFDGTEEIVRFLRTPLFYEDHRA</sequence>
<dbReference type="InterPro" id="IPR027474">
    <property type="entry name" value="L-asparaginase_N"/>
</dbReference>
<dbReference type="Gene3D" id="3.40.50.1170">
    <property type="entry name" value="L-asparaginase, N-terminal domain"/>
    <property type="match status" value="1"/>
</dbReference>
<dbReference type="EC" id="3.5.1.1" evidence="2"/>
<comment type="similarity">
    <text evidence="1">Belongs to the asparaginase 1 family.</text>
</comment>
<feature type="active site" description="O-isoaspartyl threonine intermediate" evidence="3">
    <location>
        <position position="12"/>
    </location>
</feature>
<evidence type="ECO:0000259" key="5">
    <source>
        <dbReference type="Pfam" id="PF00710"/>
    </source>
</evidence>
<dbReference type="PROSITE" id="PS00144">
    <property type="entry name" value="ASN_GLN_ASE_1"/>
    <property type="match status" value="1"/>
</dbReference>
<dbReference type="InterPro" id="IPR036152">
    <property type="entry name" value="Asp/glu_Ase-like_sf"/>
</dbReference>
<accession>A0A7X0RP49</accession>